<evidence type="ECO:0000259" key="1">
    <source>
        <dbReference type="Pfam" id="PF01966"/>
    </source>
</evidence>
<accession>A0A1F6WC09</accession>
<name>A0A1F6WC09_9BACT</name>
<dbReference type="AlphaFoldDB" id="A0A1F6WC09"/>
<evidence type="ECO:0000313" key="2">
    <source>
        <dbReference type="EMBL" id="OGI79431.1"/>
    </source>
</evidence>
<dbReference type="InterPro" id="IPR006674">
    <property type="entry name" value="HD_domain"/>
</dbReference>
<dbReference type="SUPFAM" id="SSF109604">
    <property type="entry name" value="HD-domain/PDEase-like"/>
    <property type="match status" value="1"/>
</dbReference>
<proteinExistence type="predicted"/>
<protein>
    <recommendedName>
        <fullName evidence="1">HD domain-containing protein</fullName>
    </recommendedName>
</protein>
<dbReference type="Gene3D" id="1.10.3210.10">
    <property type="entry name" value="Hypothetical protein af1432"/>
    <property type="match status" value="1"/>
</dbReference>
<feature type="domain" description="HD" evidence="1">
    <location>
        <begin position="22"/>
        <end position="68"/>
    </location>
</feature>
<comment type="caution">
    <text evidence="2">The sequence shown here is derived from an EMBL/GenBank/DDBJ whole genome shotgun (WGS) entry which is preliminary data.</text>
</comment>
<dbReference type="Proteomes" id="UP000177052">
    <property type="component" value="Unassembled WGS sequence"/>
</dbReference>
<sequence length="218" mass="25433">MRMEKTISAIYAEYKIMPSLQEHMFRVAAVASVVCDNFHESLPKEEIITACLLHDMGNIIKSSLEYFPEFNEPEGIEYWQKVKNEFINKYGSDEHKATIQIIQEINLSSNMVNIINSIDFLLACDHFNENNMIYKIVNYADWRVDPYGIVSYEERLDEAGKRYKNHKDGPGEEERKKLVACGREIEKQIFTKCKIKPEDINNETIKPIISELKNFVIK</sequence>
<dbReference type="Pfam" id="PF01966">
    <property type="entry name" value="HD"/>
    <property type="match status" value="1"/>
</dbReference>
<evidence type="ECO:0000313" key="3">
    <source>
        <dbReference type="Proteomes" id="UP000177052"/>
    </source>
</evidence>
<organism evidence="2 3">
    <name type="scientific">Candidatus Nomurabacteria bacterium RIFCSPHIGHO2_12_FULL_37_29</name>
    <dbReference type="NCBI Taxonomy" id="1801759"/>
    <lineage>
        <taxon>Bacteria</taxon>
        <taxon>Candidatus Nomuraibacteriota</taxon>
    </lineage>
</organism>
<reference evidence="2 3" key="1">
    <citation type="journal article" date="2016" name="Nat. Commun.">
        <title>Thousands of microbial genomes shed light on interconnected biogeochemical processes in an aquifer system.</title>
        <authorList>
            <person name="Anantharaman K."/>
            <person name="Brown C.T."/>
            <person name="Hug L.A."/>
            <person name="Sharon I."/>
            <person name="Castelle C.J."/>
            <person name="Probst A.J."/>
            <person name="Thomas B.C."/>
            <person name="Singh A."/>
            <person name="Wilkins M.J."/>
            <person name="Karaoz U."/>
            <person name="Brodie E.L."/>
            <person name="Williams K.H."/>
            <person name="Hubbard S.S."/>
            <person name="Banfield J.F."/>
        </authorList>
    </citation>
    <scope>NUCLEOTIDE SEQUENCE [LARGE SCALE GENOMIC DNA]</scope>
</reference>
<dbReference type="EMBL" id="MFUJ01000011">
    <property type="protein sequence ID" value="OGI79431.1"/>
    <property type="molecule type" value="Genomic_DNA"/>
</dbReference>
<gene>
    <name evidence="2" type="ORF">A3F19_00030</name>
</gene>